<comment type="caution">
    <text evidence="2">The sequence shown here is derived from an EMBL/GenBank/DDBJ whole genome shotgun (WGS) entry which is preliminary data.</text>
</comment>
<dbReference type="OrthoDB" id="3363891at2759"/>
<feature type="compositionally biased region" description="Low complexity" evidence="1">
    <location>
        <begin position="483"/>
        <end position="497"/>
    </location>
</feature>
<feature type="region of interest" description="Disordered" evidence="1">
    <location>
        <begin position="227"/>
        <end position="281"/>
    </location>
</feature>
<feature type="compositionally biased region" description="Basic and acidic residues" evidence="1">
    <location>
        <begin position="542"/>
        <end position="553"/>
    </location>
</feature>
<feature type="compositionally biased region" description="Low complexity" evidence="1">
    <location>
        <begin position="436"/>
        <end position="454"/>
    </location>
</feature>
<accession>A0A369JCY8</accession>
<keyword evidence="3" id="KW-1185">Reference proteome</keyword>
<sequence length="731" mass="79011">MAQIQTAWMPMNGPSWDEEVVPALRKRLESESRTLAKRMSAVSLSSQDESHSPNIAMLVDTQASAPNSPFLQSNASSVRSRTVLQEPRTSSDRIIPASSRANGSTTPSKKKPPSRSRTYSQPYIADLPNGKTSGAPRSKPSTNGSTNGKTTPDPARSFSPRPNDIKPTRIPKAAPRPSTSNTSHSSSSSPSPPPPIPNGTSNTYTDSYPYISQSSDLHTVSETLSVNSSRSNVAITPGRPNPGLLHEPAPFQPGSVTSIAPSRLDTDDLAPPRASTDSEERPFEHWYRGEVSRNGGVGELRVGRRQEMLEIANYGHTLRTKLMLSARAGTPAGGAGIAVDDGRRRRKRADSVSGIEAVVRERERESLHLDEDDVREVGRVLDESPLTDLDGEEEGSDAGSASEHYMDAHRNYSFASGAADMSTASTPMPRTSYDNRSTTPTSFRPSSRQTNAPPSRIPAPPSRMSSESRVVSPTPQTIQRGASEPPSMPSTSTTSPSTRRRQPSKPTPVTPAGEKRGVSPAAKKTPSRTTAAQKTRAKKLASRREVEEEDKRRSVAYYPTPADGEELVDAIPSWTQPVPRQGNWDDVVLPVVARKKGLDGHYEKADGNPTPRKVSNAIEPAPGTFGFDHSKYRPPRAGDPEYIPMDEFGRPTTRIAEEPPQDQAPTTNAHDETRLPVRHPPPPSPAPFSDYAPSGEKVVSIPMLAVGEQGRQGQGEEEYEPSGGCCKCVIM</sequence>
<feature type="compositionally biased region" description="Polar residues" evidence="1">
    <location>
        <begin position="61"/>
        <end position="83"/>
    </location>
</feature>
<feature type="region of interest" description="Disordered" evidence="1">
    <location>
        <begin position="600"/>
        <end position="695"/>
    </location>
</feature>
<organism evidence="2 3">
    <name type="scientific">Hypsizygus marmoreus</name>
    <name type="common">White beech mushroom</name>
    <name type="synonym">Agaricus marmoreus</name>
    <dbReference type="NCBI Taxonomy" id="39966"/>
    <lineage>
        <taxon>Eukaryota</taxon>
        <taxon>Fungi</taxon>
        <taxon>Dikarya</taxon>
        <taxon>Basidiomycota</taxon>
        <taxon>Agaricomycotina</taxon>
        <taxon>Agaricomycetes</taxon>
        <taxon>Agaricomycetidae</taxon>
        <taxon>Agaricales</taxon>
        <taxon>Tricholomatineae</taxon>
        <taxon>Lyophyllaceae</taxon>
        <taxon>Hypsizygus</taxon>
    </lineage>
</organism>
<protein>
    <submittedName>
        <fullName evidence="2">Uncharacterized protein</fullName>
    </submittedName>
</protein>
<dbReference type="InParanoid" id="A0A369JCY8"/>
<proteinExistence type="predicted"/>
<name>A0A369JCY8_HYPMA</name>
<feature type="compositionally biased region" description="Polar residues" evidence="1">
    <location>
        <begin position="139"/>
        <end position="150"/>
    </location>
</feature>
<evidence type="ECO:0000313" key="3">
    <source>
        <dbReference type="Proteomes" id="UP000076154"/>
    </source>
</evidence>
<dbReference type="AlphaFoldDB" id="A0A369JCY8"/>
<evidence type="ECO:0000313" key="2">
    <source>
        <dbReference type="EMBL" id="RDB19070.1"/>
    </source>
</evidence>
<feature type="compositionally biased region" description="Polar residues" evidence="1">
    <location>
        <begin position="467"/>
        <end position="480"/>
    </location>
</feature>
<feature type="region of interest" description="Disordered" evidence="1">
    <location>
        <begin position="419"/>
        <end position="564"/>
    </location>
</feature>
<gene>
    <name evidence="2" type="ORF">Hypma_014324</name>
</gene>
<feature type="region of interest" description="Disordered" evidence="1">
    <location>
        <begin position="35"/>
        <end position="210"/>
    </location>
</feature>
<reference evidence="2" key="1">
    <citation type="submission" date="2018-04" db="EMBL/GenBank/DDBJ databases">
        <title>Whole genome sequencing of Hypsizygus marmoreus.</title>
        <authorList>
            <person name="Choi I.-G."/>
            <person name="Min B."/>
            <person name="Kim J.-G."/>
            <person name="Kim S."/>
            <person name="Oh Y.-L."/>
            <person name="Kong W.-S."/>
            <person name="Park H."/>
            <person name="Jeong J."/>
            <person name="Song E.-S."/>
        </authorList>
    </citation>
    <scope>NUCLEOTIDE SEQUENCE [LARGE SCALE GENOMIC DNA]</scope>
    <source>
        <strain evidence="2">51987-8</strain>
    </source>
</reference>
<feature type="compositionally biased region" description="Low complexity" evidence="1">
    <location>
        <begin position="175"/>
        <end position="189"/>
    </location>
</feature>
<dbReference type="Proteomes" id="UP000076154">
    <property type="component" value="Unassembled WGS sequence"/>
</dbReference>
<feature type="compositionally biased region" description="Polar residues" evidence="1">
    <location>
        <begin position="422"/>
        <end position="435"/>
    </location>
</feature>
<feature type="compositionally biased region" description="Basic and acidic residues" evidence="1">
    <location>
        <begin position="628"/>
        <end position="639"/>
    </location>
</feature>
<evidence type="ECO:0000256" key="1">
    <source>
        <dbReference type="SAM" id="MobiDB-lite"/>
    </source>
</evidence>
<dbReference type="EMBL" id="LUEZ02000085">
    <property type="protein sequence ID" value="RDB19070.1"/>
    <property type="molecule type" value="Genomic_DNA"/>
</dbReference>
<feature type="region of interest" description="Disordered" evidence="1">
    <location>
        <begin position="375"/>
        <end position="404"/>
    </location>
</feature>